<protein>
    <submittedName>
        <fullName evidence="1">Uncharacterized protein</fullName>
    </submittedName>
</protein>
<keyword evidence="2" id="KW-1185">Reference proteome</keyword>
<evidence type="ECO:0000313" key="1">
    <source>
        <dbReference type="EMBL" id="KAJ0960660.1"/>
    </source>
</evidence>
<reference evidence="1 2" key="1">
    <citation type="journal article" date="2022" name="Hortic Res">
        <title>The genome of Dioscorea zingiberensis sheds light on the biosynthesis, origin and evolution of the medicinally important diosgenin saponins.</title>
        <authorList>
            <person name="Li Y."/>
            <person name="Tan C."/>
            <person name="Li Z."/>
            <person name="Guo J."/>
            <person name="Li S."/>
            <person name="Chen X."/>
            <person name="Wang C."/>
            <person name="Dai X."/>
            <person name="Yang H."/>
            <person name="Song W."/>
            <person name="Hou L."/>
            <person name="Xu J."/>
            <person name="Tong Z."/>
            <person name="Xu A."/>
            <person name="Yuan X."/>
            <person name="Wang W."/>
            <person name="Yang Q."/>
            <person name="Chen L."/>
            <person name="Sun Z."/>
            <person name="Wang K."/>
            <person name="Pan B."/>
            <person name="Chen J."/>
            <person name="Bao Y."/>
            <person name="Liu F."/>
            <person name="Qi X."/>
            <person name="Gang D.R."/>
            <person name="Wen J."/>
            <person name="Li J."/>
        </authorList>
    </citation>
    <scope>NUCLEOTIDE SEQUENCE [LARGE SCALE GENOMIC DNA]</scope>
    <source>
        <strain evidence="1">Dzin_1.0</strain>
    </source>
</reference>
<dbReference type="Proteomes" id="UP001085076">
    <property type="component" value="Unassembled WGS sequence"/>
</dbReference>
<organism evidence="1 2">
    <name type="scientific">Dioscorea zingiberensis</name>
    <dbReference type="NCBI Taxonomy" id="325984"/>
    <lineage>
        <taxon>Eukaryota</taxon>
        <taxon>Viridiplantae</taxon>
        <taxon>Streptophyta</taxon>
        <taxon>Embryophyta</taxon>
        <taxon>Tracheophyta</taxon>
        <taxon>Spermatophyta</taxon>
        <taxon>Magnoliopsida</taxon>
        <taxon>Liliopsida</taxon>
        <taxon>Dioscoreales</taxon>
        <taxon>Dioscoreaceae</taxon>
        <taxon>Dioscorea</taxon>
    </lineage>
</organism>
<gene>
    <name evidence="1" type="ORF">J5N97_001449</name>
</gene>
<name>A0A9D5H263_9LILI</name>
<proteinExistence type="predicted"/>
<dbReference type="AlphaFoldDB" id="A0A9D5H263"/>
<evidence type="ECO:0000313" key="2">
    <source>
        <dbReference type="Proteomes" id="UP001085076"/>
    </source>
</evidence>
<sequence>MIGQCSSPQVESSSSLLIDQPLLDNCFDLLGSSYTNVQHQEDMFISENPFLNLALMHYNFIDFPQEMDSSQMMEIGSRTKDDCQTVKDLVCRLQGFQLLLIHIITTIEQLAGSAQESRK</sequence>
<comment type="caution">
    <text evidence="1">The sequence shown here is derived from an EMBL/GenBank/DDBJ whole genome shotgun (WGS) entry which is preliminary data.</text>
</comment>
<dbReference type="EMBL" id="JAGGNH010000066">
    <property type="protein sequence ID" value="KAJ0960660.1"/>
    <property type="molecule type" value="Genomic_DNA"/>
</dbReference>
<accession>A0A9D5H263</accession>